<keyword evidence="1" id="KW-0812">Transmembrane</keyword>
<evidence type="ECO:0000313" key="2">
    <source>
        <dbReference type="EMBL" id="SPD00659.1"/>
    </source>
</evidence>
<reference evidence="2" key="1">
    <citation type="submission" date="2018-02" db="EMBL/GenBank/DDBJ databases">
        <authorList>
            <person name="Cohen D.B."/>
            <person name="Kent A.D."/>
        </authorList>
    </citation>
    <scope>NUCLEOTIDE SEQUENCE</scope>
</reference>
<accession>A0A2N9GMM1</accession>
<sequence>MNWIKPKIKHLTFTIHRNPPPLGFGLPIWWWGLGYGVAGVVVVAVGGLLVDGFVLRVCGFGGGGGDGGGGGRSFGLGWKNGFGVFWVWVMGLPIWVLGLGYGVAGVVVVVVGGLLVDGFGFREGGLLPWVWVP</sequence>
<feature type="transmembrane region" description="Helical" evidence="1">
    <location>
        <begin position="82"/>
        <end position="115"/>
    </location>
</feature>
<keyword evidence="1" id="KW-1133">Transmembrane helix</keyword>
<dbReference type="AlphaFoldDB" id="A0A2N9GMM1"/>
<keyword evidence="1" id="KW-0472">Membrane</keyword>
<organism evidence="2">
    <name type="scientific">Fagus sylvatica</name>
    <name type="common">Beechnut</name>
    <dbReference type="NCBI Taxonomy" id="28930"/>
    <lineage>
        <taxon>Eukaryota</taxon>
        <taxon>Viridiplantae</taxon>
        <taxon>Streptophyta</taxon>
        <taxon>Embryophyta</taxon>
        <taxon>Tracheophyta</taxon>
        <taxon>Spermatophyta</taxon>
        <taxon>Magnoliopsida</taxon>
        <taxon>eudicotyledons</taxon>
        <taxon>Gunneridae</taxon>
        <taxon>Pentapetalae</taxon>
        <taxon>rosids</taxon>
        <taxon>fabids</taxon>
        <taxon>Fagales</taxon>
        <taxon>Fagaceae</taxon>
        <taxon>Fagus</taxon>
    </lineage>
</organism>
<proteinExistence type="predicted"/>
<protein>
    <recommendedName>
        <fullName evidence="3">Transmembrane protein</fullName>
    </recommendedName>
</protein>
<name>A0A2N9GMM1_FAGSY</name>
<evidence type="ECO:0008006" key="3">
    <source>
        <dbReference type="Google" id="ProtNLM"/>
    </source>
</evidence>
<feature type="transmembrane region" description="Helical" evidence="1">
    <location>
        <begin position="28"/>
        <end position="50"/>
    </location>
</feature>
<evidence type="ECO:0000256" key="1">
    <source>
        <dbReference type="SAM" id="Phobius"/>
    </source>
</evidence>
<gene>
    <name evidence="2" type="ORF">FSB_LOCUS28541</name>
</gene>
<dbReference type="EMBL" id="OIVN01002112">
    <property type="protein sequence ID" value="SPD00659.1"/>
    <property type="molecule type" value="Genomic_DNA"/>
</dbReference>